<proteinExistence type="predicted"/>
<keyword evidence="2" id="KW-0378">Hydrolase</keyword>
<dbReference type="InterPro" id="IPR011990">
    <property type="entry name" value="TPR-like_helical_dom_sf"/>
</dbReference>
<dbReference type="RefSeq" id="WP_253762989.1">
    <property type="nucleotide sequence ID" value="NZ_JAMZDZ010000001.1"/>
</dbReference>
<evidence type="ECO:0000313" key="3">
    <source>
        <dbReference type="Proteomes" id="UP001595816"/>
    </source>
</evidence>
<reference evidence="3" key="1">
    <citation type="journal article" date="2019" name="Int. J. Syst. Evol. Microbiol.">
        <title>The Global Catalogue of Microorganisms (GCM) 10K type strain sequencing project: providing services to taxonomists for standard genome sequencing and annotation.</title>
        <authorList>
            <consortium name="The Broad Institute Genomics Platform"/>
            <consortium name="The Broad Institute Genome Sequencing Center for Infectious Disease"/>
            <person name="Wu L."/>
            <person name="Ma J."/>
        </authorList>
    </citation>
    <scope>NUCLEOTIDE SEQUENCE [LARGE SCALE GENOMIC DNA]</scope>
    <source>
        <strain evidence="3">CGMCC 4.7289</strain>
    </source>
</reference>
<dbReference type="SUPFAM" id="SSF48452">
    <property type="entry name" value="TPR-like"/>
    <property type="match status" value="1"/>
</dbReference>
<organism evidence="2 3">
    <name type="scientific">Hamadaea flava</name>
    <dbReference type="NCBI Taxonomy" id="1742688"/>
    <lineage>
        <taxon>Bacteria</taxon>
        <taxon>Bacillati</taxon>
        <taxon>Actinomycetota</taxon>
        <taxon>Actinomycetes</taxon>
        <taxon>Micromonosporales</taxon>
        <taxon>Micromonosporaceae</taxon>
        <taxon>Hamadaea</taxon>
    </lineage>
</organism>
<keyword evidence="2" id="KW-0645">Protease</keyword>
<name>A0ABV8LXV2_9ACTN</name>
<protein>
    <submittedName>
        <fullName evidence="2">Aspartyl protease family protein</fullName>
    </submittedName>
</protein>
<dbReference type="Pfam" id="PF13650">
    <property type="entry name" value="Asp_protease_2"/>
    <property type="match status" value="1"/>
</dbReference>
<dbReference type="Proteomes" id="UP001595816">
    <property type="component" value="Unassembled WGS sequence"/>
</dbReference>
<dbReference type="InterPro" id="IPR006311">
    <property type="entry name" value="TAT_signal"/>
</dbReference>
<feature type="chain" id="PRO_5045809608" evidence="1">
    <location>
        <begin position="24"/>
        <end position="418"/>
    </location>
</feature>
<dbReference type="PROSITE" id="PS51318">
    <property type="entry name" value="TAT"/>
    <property type="match status" value="1"/>
</dbReference>
<comment type="caution">
    <text evidence="2">The sequence shown here is derived from an EMBL/GenBank/DDBJ whole genome shotgun (WGS) entry which is preliminary data.</text>
</comment>
<keyword evidence="3" id="KW-1185">Reference proteome</keyword>
<evidence type="ECO:0000313" key="2">
    <source>
        <dbReference type="EMBL" id="MFC4135110.1"/>
    </source>
</evidence>
<dbReference type="GO" id="GO:0008233">
    <property type="term" value="F:peptidase activity"/>
    <property type="evidence" value="ECO:0007669"/>
    <property type="project" value="UniProtKB-KW"/>
</dbReference>
<evidence type="ECO:0000256" key="1">
    <source>
        <dbReference type="SAM" id="SignalP"/>
    </source>
</evidence>
<dbReference type="GO" id="GO:0006508">
    <property type="term" value="P:proteolysis"/>
    <property type="evidence" value="ECO:0007669"/>
    <property type="project" value="UniProtKB-KW"/>
</dbReference>
<accession>A0ABV8LXV2</accession>
<gene>
    <name evidence="2" type="ORF">ACFOZ4_31245</name>
</gene>
<keyword evidence="1" id="KW-0732">Signal</keyword>
<dbReference type="EMBL" id="JBHSAY010000020">
    <property type="protein sequence ID" value="MFC4135110.1"/>
    <property type="molecule type" value="Genomic_DNA"/>
</dbReference>
<dbReference type="InterPro" id="IPR021109">
    <property type="entry name" value="Peptidase_aspartic_dom_sf"/>
</dbReference>
<sequence length="418" mass="44292">MTYHRRSILKGAGLVAGAAVAGAAWTEPATAAAAADPDQLFRAGRFAAADHAYARLLRADPGNAHALAQRGYLALLSNKYADAERFLTPVAATDIRSAQRLADCYVRQDQHARAIPVLQSTGRPGDAATATQYVHLGPKPWQITGARRTRVPFLALDPLPHLEASINGGPAKPFIVDTYGTLTLTPETAADAGLTAVSTVVAVANNRPVTLYLGVLDSFRLGDIEIRNIPVAWVDGQQLDLPDGSTPAGVLGTTLLYHFLSTMDYANGELVLRRKGSRNPAGRNDLPLWLAGDHFACTVGRLGSGDPHIVTLDSGGIAHGFETTVEYAEQTGLTVDYSNPEQQNGVPVYPAVAGRMSLGHAVARDIRGVAVSAVWPGLPGPGLADLLGYDIKANFTHESLKQFALTFDYSAMRLSVTG</sequence>
<dbReference type="Gene3D" id="2.40.70.10">
    <property type="entry name" value="Acid Proteases"/>
    <property type="match status" value="1"/>
</dbReference>
<dbReference type="Gene3D" id="1.25.40.10">
    <property type="entry name" value="Tetratricopeptide repeat domain"/>
    <property type="match status" value="1"/>
</dbReference>
<feature type="signal peptide" evidence="1">
    <location>
        <begin position="1"/>
        <end position="23"/>
    </location>
</feature>